<feature type="region of interest" description="Disordered" evidence="1">
    <location>
        <begin position="134"/>
        <end position="171"/>
    </location>
</feature>
<feature type="compositionally biased region" description="Pro residues" evidence="1">
    <location>
        <begin position="76"/>
        <end position="85"/>
    </location>
</feature>
<feature type="region of interest" description="Disordered" evidence="1">
    <location>
        <begin position="65"/>
        <end position="94"/>
    </location>
</feature>
<feature type="compositionally biased region" description="Low complexity" evidence="1">
    <location>
        <begin position="134"/>
        <end position="143"/>
    </location>
</feature>
<accession>A0ABD1S4V0</accession>
<feature type="compositionally biased region" description="Basic and acidic residues" evidence="1">
    <location>
        <begin position="144"/>
        <end position="154"/>
    </location>
</feature>
<evidence type="ECO:0000313" key="3">
    <source>
        <dbReference type="Proteomes" id="UP001604277"/>
    </source>
</evidence>
<feature type="compositionally biased region" description="Polar residues" evidence="1">
    <location>
        <begin position="208"/>
        <end position="222"/>
    </location>
</feature>
<protein>
    <submittedName>
        <fullName evidence="2">Uncharacterized protein</fullName>
    </submittedName>
</protein>
<evidence type="ECO:0000313" key="2">
    <source>
        <dbReference type="EMBL" id="KAL2495463.1"/>
    </source>
</evidence>
<dbReference type="PANTHER" id="PTHR35132:SF1">
    <property type="entry name" value="SERINE_ARGININE REPETITIVE MATRIX-LIKE PROTEIN"/>
    <property type="match status" value="1"/>
</dbReference>
<dbReference type="AlphaFoldDB" id="A0ABD1S4V0"/>
<reference evidence="3" key="1">
    <citation type="submission" date="2024-07" db="EMBL/GenBank/DDBJ databases">
        <title>Two chromosome-level genome assemblies of Korean endemic species Abeliophyllum distichum and Forsythia ovata (Oleaceae).</title>
        <authorList>
            <person name="Jang H."/>
        </authorList>
    </citation>
    <scope>NUCLEOTIDE SEQUENCE [LARGE SCALE GENOMIC DNA]</scope>
</reference>
<sequence>MEEPERLFQMPQMLSPCSSGRRLSSDSNSPEFEFWMIRNPSFPQPNLHSADELFSDGVLLPLQLLQSPFTDEKSVPQPPPPPQEPEPSGLDQVQETQLASTAELADFSTATAFTSSKRWRDIFKKSDKKNAVTVSNANANADSSSKEKDSCKEKKREKKSVSVAGGGSNGVSAAELNINIWPFLRSRSAGNGGSRPRTGAGSAAATRKVSSAPCSRSNSAGESKSRKWPSSPSRGGVHLGRSSPVWQVRRSGGGASGGRSSEAVVKSCAEKGVKKDGNESRRKISTATPVGVDVGRAAKGRVLNLNVPMCIGYRHNLGCRSDENSSINGAAASGGGETGGGASSEGVRGSNLFNIRSLFTKKVY</sequence>
<comment type="caution">
    <text evidence="2">The sequence shown here is derived from an EMBL/GenBank/DDBJ whole genome shotgun (WGS) entry which is preliminary data.</text>
</comment>
<dbReference type="EMBL" id="JBFOLJ010000011">
    <property type="protein sequence ID" value="KAL2495463.1"/>
    <property type="molecule type" value="Genomic_DNA"/>
</dbReference>
<dbReference type="PANTHER" id="PTHR35132">
    <property type="entry name" value="SERINE/ARGININE REPETITIVE MATRIX-LIKE PROTEIN"/>
    <property type="match status" value="1"/>
</dbReference>
<evidence type="ECO:0000256" key="1">
    <source>
        <dbReference type="SAM" id="MobiDB-lite"/>
    </source>
</evidence>
<feature type="compositionally biased region" description="Low complexity" evidence="1">
    <location>
        <begin position="14"/>
        <end position="28"/>
    </location>
</feature>
<organism evidence="2 3">
    <name type="scientific">Forsythia ovata</name>
    <dbReference type="NCBI Taxonomy" id="205694"/>
    <lineage>
        <taxon>Eukaryota</taxon>
        <taxon>Viridiplantae</taxon>
        <taxon>Streptophyta</taxon>
        <taxon>Embryophyta</taxon>
        <taxon>Tracheophyta</taxon>
        <taxon>Spermatophyta</taxon>
        <taxon>Magnoliopsida</taxon>
        <taxon>eudicotyledons</taxon>
        <taxon>Gunneridae</taxon>
        <taxon>Pentapetalae</taxon>
        <taxon>asterids</taxon>
        <taxon>lamiids</taxon>
        <taxon>Lamiales</taxon>
        <taxon>Oleaceae</taxon>
        <taxon>Forsythieae</taxon>
        <taxon>Forsythia</taxon>
    </lineage>
</organism>
<feature type="compositionally biased region" description="Basic and acidic residues" evidence="1">
    <location>
        <begin position="268"/>
        <end position="282"/>
    </location>
</feature>
<name>A0ABD1S4V0_9LAMI</name>
<keyword evidence="3" id="KW-1185">Reference proteome</keyword>
<feature type="region of interest" description="Disordered" evidence="1">
    <location>
        <begin position="1"/>
        <end position="28"/>
    </location>
</feature>
<dbReference type="Proteomes" id="UP001604277">
    <property type="component" value="Unassembled WGS sequence"/>
</dbReference>
<gene>
    <name evidence="2" type="ORF">Fot_39220</name>
</gene>
<proteinExistence type="predicted"/>
<feature type="region of interest" description="Disordered" evidence="1">
    <location>
        <begin position="187"/>
        <end position="282"/>
    </location>
</feature>